<evidence type="ECO:0000256" key="5">
    <source>
        <dbReference type="ARBA" id="ARBA00022729"/>
    </source>
</evidence>
<accession>A0A3B4XD44</accession>
<dbReference type="AlphaFoldDB" id="A0A3B4XD44"/>
<sequence length="667" mass="74660">MDSLSNKWMIHLLVCWFFIASLSGNVGVLHVLESEENLDWVLRSGRNPPYMVILESPLFTRSIMMKLKNGSSRVAGVAVVVPNANPAEGFSPHTTCPNENTGVYSDTYDPAMAHCNVTKWNPLGNGLSYEEFDFPIFSLKDDNDTQVIRQCYLDHNRPMNGSTPQYPLCAMQLYSHMSAVTDTATCMRRNDINFSISPEMVCDPLGDYNVWASTRPLNNTAKGHKMWESVVIAAARLDSRSFFSNVAPGAESGVSGFITLLAAAHALRNPTQEAPPNRTILYTFFQGEAFDYIGSSRMVYDMQNNQFAVDLDNVHSVLEIGQVGLRADSRVWLHTDPVSRRNSSVNKEVEELINNLHLAATNLSVSTQAPNFSQPLPPSSFQRFLRARPIPGVVLEDHQSAYTNRFYESMYDNGENLNITYPPNLTPEEQLEFVTDTAKALTEVATLVARALYKQAGGAESMLSNIKADPQIVTQLLYGFLVRSNNSWFQQIVSPDLTSHLIDRPLNFYVGVIQQSSEPTLLVQYLLANLTGSTVNVTKDNCQSQREDEEDKKSKHMYYYMWVQGAAPPNSTQREGFCVRSTARLSKAVSPAFDLRQFTSKDYSTWTESRWKFIKGRIFLVASHELEMLTLGVGIGVLLTSFLLTYFISSKADILFSSGREPTNATY</sequence>
<proteinExistence type="inferred from homology"/>
<comment type="similarity">
    <text evidence="2">Belongs to the nicastrin family.</text>
</comment>
<dbReference type="GO" id="GO:0005886">
    <property type="term" value="C:plasma membrane"/>
    <property type="evidence" value="ECO:0007669"/>
    <property type="project" value="UniProtKB-ARBA"/>
</dbReference>
<dbReference type="Ensembl" id="ENSSLDT00000010673.1">
    <property type="protein sequence ID" value="ENSSLDP00000010298.1"/>
    <property type="gene ID" value="ENSSLDG00000008204.1"/>
</dbReference>
<feature type="transmembrane region" description="Helical" evidence="10">
    <location>
        <begin position="628"/>
        <end position="648"/>
    </location>
</feature>
<dbReference type="SUPFAM" id="SSF53187">
    <property type="entry name" value="Zn-dependent exopeptidases"/>
    <property type="match status" value="1"/>
</dbReference>
<evidence type="ECO:0000256" key="11">
    <source>
        <dbReference type="SAM" id="SignalP"/>
    </source>
</evidence>
<dbReference type="Pfam" id="PF05450">
    <property type="entry name" value="Nicastrin"/>
    <property type="match status" value="1"/>
</dbReference>
<keyword evidence="6" id="KW-0914">Notch signaling pathway</keyword>
<evidence type="ECO:0000256" key="10">
    <source>
        <dbReference type="SAM" id="Phobius"/>
    </source>
</evidence>
<evidence type="ECO:0000256" key="4">
    <source>
        <dbReference type="ARBA" id="ARBA00022692"/>
    </source>
</evidence>
<evidence type="ECO:0000256" key="7">
    <source>
        <dbReference type="ARBA" id="ARBA00022989"/>
    </source>
</evidence>
<name>A0A3B4XD44_SERLL</name>
<evidence type="ECO:0000256" key="1">
    <source>
        <dbReference type="ARBA" id="ARBA00004479"/>
    </source>
</evidence>
<evidence type="ECO:0000256" key="8">
    <source>
        <dbReference type="ARBA" id="ARBA00023136"/>
    </source>
</evidence>
<dbReference type="PANTHER" id="PTHR21092:SF0">
    <property type="entry name" value="NICASTRIN"/>
    <property type="match status" value="1"/>
</dbReference>
<organism evidence="13 14">
    <name type="scientific">Seriola lalandi dorsalis</name>
    <dbReference type="NCBI Taxonomy" id="1841481"/>
    <lineage>
        <taxon>Eukaryota</taxon>
        <taxon>Metazoa</taxon>
        <taxon>Chordata</taxon>
        <taxon>Craniata</taxon>
        <taxon>Vertebrata</taxon>
        <taxon>Euteleostomi</taxon>
        <taxon>Actinopterygii</taxon>
        <taxon>Neopterygii</taxon>
        <taxon>Teleostei</taxon>
        <taxon>Neoteleostei</taxon>
        <taxon>Acanthomorphata</taxon>
        <taxon>Carangaria</taxon>
        <taxon>Carangiformes</taxon>
        <taxon>Carangidae</taxon>
        <taxon>Seriola</taxon>
    </lineage>
</organism>
<keyword evidence="9" id="KW-0325">Glycoprotein</keyword>
<evidence type="ECO:0000256" key="6">
    <source>
        <dbReference type="ARBA" id="ARBA00022976"/>
    </source>
</evidence>
<dbReference type="GO" id="GO:0007220">
    <property type="term" value="P:Notch receptor processing"/>
    <property type="evidence" value="ECO:0007669"/>
    <property type="project" value="TreeGrafter"/>
</dbReference>
<dbReference type="GeneTree" id="ENSGT00390000014633"/>
<keyword evidence="4 10" id="KW-0812">Transmembrane</keyword>
<evidence type="ECO:0000313" key="14">
    <source>
        <dbReference type="Proteomes" id="UP000261360"/>
    </source>
</evidence>
<reference evidence="13" key="2">
    <citation type="submission" date="2025-09" db="UniProtKB">
        <authorList>
            <consortium name="Ensembl"/>
        </authorList>
    </citation>
    <scope>IDENTIFICATION</scope>
</reference>
<keyword evidence="7 10" id="KW-1133">Transmembrane helix</keyword>
<protein>
    <recommendedName>
        <fullName evidence="3">Nicastrin</fullName>
    </recommendedName>
</protein>
<dbReference type="PANTHER" id="PTHR21092">
    <property type="entry name" value="NICASTRIN"/>
    <property type="match status" value="1"/>
</dbReference>
<evidence type="ECO:0000313" key="13">
    <source>
        <dbReference type="Ensembl" id="ENSSLDP00000010298.1"/>
    </source>
</evidence>
<dbReference type="Pfam" id="PF18266">
    <property type="entry name" value="Ncstrn_small"/>
    <property type="match status" value="1"/>
</dbReference>
<evidence type="ECO:0000256" key="2">
    <source>
        <dbReference type="ARBA" id="ARBA00007717"/>
    </source>
</evidence>
<keyword evidence="5 11" id="KW-0732">Signal</keyword>
<feature type="domain" description="Nicastrin small lobe" evidence="12">
    <location>
        <begin position="21"/>
        <end position="179"/>
    </location>
</feature>
<dbReference type="InterPro" id="IPR041084">
    <property type="entry name" value="Ncstrn_small"/>
</dbReference>
<evidence type="ECO:0000256" key="9">
    <source>
        <dbReference type="ARBA" id="ARBA00023180"/>
    </source>
</evidence>
<reference evidence="13" key="1">
    <citation type="submission" date="2025-08" db="UniProtKB">
        <authorList>
            <consortium name="Ensembl"/>
        </authorList>
    </citation>
    <scope>IDENTIFICATION</scope>
</reference>
<dbReference type="GO" id="GO:0016485">
    <property type="term" value="P:protein processing"/>
    <property type="evidence" value="ECO:0007669"/>
    <property type="project" value="InterPro"/>
</dbReference>
<dbReference type="Gene3D" id="3.40.630.10">
    <property type="entry name" value="Zn peptidases"/>
    <property type="match status" value="1"/>
</dbReference>
<feature type="signal peptide" evidence="11">
    <location>
        <begin position="1"/>
        <end position="24"/>
    </location>
</feature>
<dbReference type="InterPro" id="IPR008710">
    <property type="entry name" value="Nicastrin"/>
</dbReference>
<keyword evidence="8 10" id="KW-0472">Membrane</keyword>
<dbReference type="CDD" id="cd03881">
    <property type="entry name" value="M28_Nicastrin"/>
    <property type="match status" value="1"/>
</dbReference>
<comment type="subcellular location">
    <subcellularLocation>
        <location evidence="1">Membrane</location>
        <topology evidence="1">Single-pass type I membrane protein</topology>
    </subcellularLocation>
</comment>
<keyword evidence="14" id="KW-1185">Reference proteome</keyword>
<dbReference type="GO" id="GO:0007219">
    <property type="term" value="P:Notch signaling pathway"/>
    <property type="evidence" value="ECO:0007669"/>
    <property type="project" value="UniProtKB-KW"/>
</dbReference>
<feature type="chain" id="PRO_5017238747" description="Nicastrin" evidence="11">
    <location>
        <begin position="25"/>
        <end position="667"/>
    </location>
</feature>
<evidence type="ECO:0000256" key="3">
    <source>
        <dbReference type="ARBA" id="ARBA00015303"/>
    </source>
</evidence>
<dbReference type="Proteomes" id="UP000261360">
    <property type="component" value="Unplaced"/>
</dbReference>
<evidence type="ECO:0000259" key="12">
    <source>
        <dbReference type="Pfam" id="PF18266"/>
    </source>
</evidence>